<comment type="similarity">
    <text evidence="1">Belongs to the peptidase C1 family.</text>
</comment>
<reference evidence="6" key="1">
    <citation type="submission" date="2025-08" db="UniProtKB">
        <authorList>
            <consortium name="RefSeq"/>
        </authorList>
    </citation>
    <scope>IDENTIFICATION</scope>
</reference>
<dbReference type="GO" id="GO:0008234">
    <property type="term" value="F:cysteine-type peptidase activity"/>
    <property type="evidence" value="ECO:0007669"/>
    <property type="project" value="InterPro"/>
</dbReference>
<name>A0A9W3BGX6_BIOGL</name>
<gene>
    <name evidence="6" type="primary">LOC106077591</name>
</gene>
<organism evidence="5 6">
    <name type="scientific">Biomphalaria glabrata</name>
    <name type="common">Bloodfluke planorb</name>
    <name type="synonym">Freshwater snail</name>
    <dbReference type="NCBI Taxonomy" id="6526"/>
    <lineage>
        <taxon>Eukaryota</taxon>
        <taxon>Metazoa</taxon>
        <taxon>Spiralia</taxon>
        <taxon>Lophotrochozoa</taxon>
        <taxon>Mollusca</taxon>
        <taxon>Gastropoda</taxon>
        <taxon>Heterobranchia</taxon>
        <taxon>Euthyneura</taxon>
        <taxon>Panpulmonata</taxon>
        <taxon>Hygrophila</taxon>
        <taxon>Lymnaeoidea</taxon>
        <taxon>Planorbidae</taxon>
        <taxon>Biomphalaria</taxon>
    </lineage>
</organism>
<dbReference type="InterPro" id="IPR013128">
    <property type="entry name" value="Peptidase_C1A"/>
</dbReference>
<accession>A0A9W3BGX6</accession>
<dbReference type="Pfam" id="PF00112">
    <property type="entry name" value="Peptidase_C1"/>
    <property type="match status" value="1"/>
</dbReference>
<dbReference type="OMA" id="DDEWHEW"/>
<dbReference type="AlphaFoldDB" id="A0A9W3BGX6"/>
<sequence length="248" mass="27206">MRLCLCVCTMVQTVVVLCLIIQHIHCAVVSNSELDIKTDDNFDWRNYGVITPVSDQGQLGSAMDFVIAEEVESLYAIKTKTKAILLSRNEVADCCDNPDTHQPIFDGFGCIEAIGGLCSDSTYKSHTGKCQNNTCTPIGKVTGTGYIPTGREDFMKKVIHIAPIAAWIDASQSSFQIYTSGIYSDPRCSSTQLDHAVQIVGYGTEAGVDYWTVKNSWGAGWGEQGYMRIQRGQNMCGIATLAFYPIEK</sequence>
<dbReference type="PROSITE" id="PS00639">
    <property type="entry name" value="THIOL_PROTEASE_HIS"/>
    <property type="match status" value="1"/>
</dbReference>
<dbReference type="CDD" id="cd02248">
    <property type="entry name" value="Peptidase_C1A"/>
    <property type="match status" value="1"/>
</dbReference>
<dbReference type="InterPro" id="IPR000668">
    <property type="entry name" value="Peptidase_C1A_C"/>
</dbReference>
<keyword evidence="2" id="KW-1015">Disulfide bond</keyword>
<evidence type="ECO:0000256" key="1">
    <source>
        <dbReference type="ARBA" id="ARBA00008455"/>
    </source>
</evidence>
<evidence type="ECO:0000256" key="3">
    <source>
        <dbReference type="SAM" id="SignalP"/>
    </source>
</evidence>
<dbReference type="PANTHER" id="PTHR12411">
    <property type="entry name" value="CYSTEINE PROTEASE FAMILY C1-RELATED"/>
    <property type="match status" value="1"/>
</dbReference>
<dbReference type="InterPro" id="IPR025660">
    <property type="entry name" value="Pept_his_AS"/>
</dbReference>
<proteinExistence type="inferred from homology"/>
<evidence type="ECO:0000259" key="4">
    <source>
        <dbReference type="SMART" id="SM00645"/>
    </source>
</evidence>
<dbReference type="InterPro" id="IPR025661">
    <property type="entry name" value="Pept_asp_AS"/>
</dbReference>
<feature type="signal peptide" evidence="3">
    <location>
        <begin position="1"/>
        <end position="26"/>
    </location>
</feature>
<feature type="chain" id="PRO_5040719439" evidence="3">
    <location>
        <begin position="27"/>
        <end position="248"/>
    </location>
</feature>
<evidence type="ECO:0000313" key="5">
    <source>
        <dbReference type="Proteomes" id="UP001165740"/>
    </source>
</evidence>
<dbReference type="InterPro" id="IPR038765">
    <property type="entry name" value="Papain-like_cys_pep_sf"/>
</dbReference>
<dbReference type="RefSeq" id="XP_055898677.1">
    <property type="nucleotide sequence ID" value="XM_056042702.1"/>
</dbReference>
<dbReference type="Gene3D" id="3.90.70.10">
    <property type="entry name" value="Cysteine proteinases"/>
    <property type="match status" value="1"/>
</dbReference>
<dbReference type="OrthoDB" id="65740at2759"/>
<dbReference type="GeneID" id="106077591"/>
<dbReference type="InterPro" id="IPR039417">
    <property type="entry name" value="Peptidase_C1A_papain-like"/>
</dbReference>
<dbReference type="PROSITE" id="PS00640">
    <property type="entry name" value="THIOL_PROTEASE_ASN"/>
    <property type="match status" value="1"/>
</dbReference>
<dbReference type="SMART" id="SM00645">
    <property type="entry name" value="Pept_C1"/>
    <property type="match status" value="1"/>
</dbReference>
<dbReference type="GO" id="GO:0006508">
    <property type="term" value="P:proteolysis"/>
    <property type="evidence" value="ECO:0007669"/>
    <property type="project" value="InterPro"/>
</dbReference>
<evidence type="ECO:0000313" key="6">
    <source>
        <dbReference type="RefSeq" id="XP_055898677.1"/>
    </source>
</evidence>
<dbReference type="SUPFAM" id="SSF54001">
    <property type="entry name" value="Cysteine proteinases"/>
    <property type="match status" value="1"/>
</dbReference>
<evidence type="ECO:0000256" key="2">
    <source>
        <dbReference type="ARBA" id="ARBA00023157"/>
    </source>
</evidence>
<dbReference type="Proteomes" id="UP001165740">
    <property type="component" value="Chromosome 9"/>
</dbReference>
<protein>
    <submittedName>
        <fullName evidence="6">Procathepsin L-like isoform X1</fullName>
    </submittedName>
</protein>
<keyword evidence="5" id="KW-1185">Reference proteome</keyword>
<keyword evidence="3" id="KW-0732">Signal</keyword>
<feature type="domain" description="Peptidase C1A papain C-terminal" evidence="4">
    <location>
        <begin position="38"/>
        <end position="246"/>
    </location>
</feature>